<reference evidence="10" key="1">
    <citation type="submission" date="2019-08" db="EMBL/GenBank/DDBJ databases">
        <authorList>
            <person name="Kucharzyk K."/>
            <person name="Murdoch R.W."/>
            <person name="Higgins S."/>
            <person name="Loffler F."/>
        </authorList>
    </citation>
    <scope>NUCLEOTIDE SEQUENCE</scope>
</reference>
<dbReference type="AlphaFoldDB" id="A0A645HM56"/>
<dbReference type="EC" id="2.1.2.2" evidence="2"/>
<evidence type="ECO:0000256" key="3">
    <source>
        <dbReference type="ARBA" id="ARBA00022679"/>
    </source>
</evidence>
<gene>
    <name evidence="10" type="primary">purN_48</name>
    <name evidence="10" type="ORF">SDC9_187552</name>
</gene>
<dbReference type="InterPro" id="IPR001555">
    <property type="entry name" value="GART_AS"/>
</dbReference>
<evidence type="ECO:0000256" key="7">
    <source>
        <dbReference type="ARBA" id="ARBA00041682"/>
    </source>
</evidence>
<dbReference type="InterPro" id="IPR002376">
    <property type="entry name" value="Formyl_transf_N"/>
</dbReference>
<evidence type="ECO:0000256" key="6">
    <source>
        <dbReference type="ARBA" id="ARBA00041324"/>
    </source>
</evidence>
<comment type="catalytic activity">
    <reaction evidence="8">
        <text>N(1)-(5-phospho-beta-D-ribosyl)glycinamide + (6R)-10-formyltetrahydrofolate = N(2)-formyl-N(1)-(5-phospho-beta-D-ribosyl)glycinamide + (6S)-5,6,7,8-tetrahydrofolate + H(+)</text>
        <dbReference type="Rhea" id="RHEA:15053"/>
        <dbReference type="ChEBI" id="CHEBI:15378"/>
        <dbReference type="ChEBI" id="CHEBI:57453"/>
        <dbReference type="ChEBI" id="CHEBI:143788"/>
        <dbReference type="ChEBI" id="CHEBI:147286"/>
        <dbReference type="ChEBI" id="CHEBI:195366"/>
        <dbReference type="EC" id="2.1.2.2"/>
    </reaction>
</comment>
<organism evidence="10">
    <name type="scientific">bioreactor metagenome</name>
    <dbReference type="NCBI Taxonomy" id="1076179"/>
    <lineage>
        <taxon>unclassified sequences</taxon>
        <taxon>metagenomes</taxon>
        <taxon>ecological metagenomes</taxon>
    </lineage>
</organism>
<dbReference type="InterPro" id="IPR036477">
    <property type="entry name" value="Formyl_transf_N_sf"/>
</dbReference>
<feature type="domain" description="Formyl transferase N-terminal" evidence="9">
    <location>
        <begin position="4"/>
        <end position="180"/>
    </location>
</feature>
<evidence type="ECO:0000256" key="5">
    <source>
        <dbReference type="ARBA" id="ARBA00038440"/>
    </source>
</evidence>
<dbReference type="Pfam" id="PF00551">
    <property type="entry name" value="Formyl_trans_N"/>
    <property type="match status" value="1"/>
</dbReference>
<dbReference type="HAMAP" id="MF_01930">
    <property type="entry name" value="PurN"/>
    <property type="match status" value="1"/>
</dbReference>
<dbReference type="GO" id="GO:0005737">
    <property type="term" value="C:cytoplasm"/>
    <property type="evidence" value="ECO:0007669"/>
    <property type="project" value="TreeGrafter"/>
</dbReference>
<dbReference type="EMBL" id="VSSQ01096173">
    <property type="protein sequence ID" value="MPN40017.1"/>
    <property type="molecule type" value="Genomic_DNA"/>
</dbReference>
<dbReference type="InterPro" id="IPR004607">
    <property type="entry name" value="GART"/>
</dbReference>
<proteinExistence type="inferred from homology"/>
<dbReference type="PANTHER" id="PTHR43369">
    <property type="entry name" value="PHOSPHORIBOSYLGLYCINAMIDE FORMYLTRANSFERASE"/>
    <property type="match status" value="1"/>
</dbReference>
<name>A0A645HM56_9ZZZZ</name>
<dbReference type="NCBIfam" id="TIGR00639">
    <property type="entry name" value="PurN"/>
    <property type="match status" value="1"/>
</dbReference>
<dbReference type="Gene3D" id="3.40.50.170">
    <property type="entry name" value="Formyl transferase, N-terminal domain"/>
    <property type="match status" value="1"/>
</dbReference>
<evidence type="ECO:0000313" key="10">
    <source>
        <dbReference type="EMBL" id="MPN40017.1"/>
    </source>
</evidence>
<evidence type="ECO:0000256" key="4">
    <source>
        <dbReference type="ARBA" id="ARBA00022755"/>
    </source>
</evidence>
<evidence type="ECO:0000259" key="9">
    <source>
        <dbReference type="Pfam" id="PF00551"/>
    </source>
</evidence>
<dbReference type="SUPFAM" id="SSF53328">
    <property type="entry name" value="Formyltransferase"/>
    <property type="match status" value="1"/>
</dbReference>
<comment type="similarity">
    <text evidence="5">Belongs to the GART family.</text>
</comment>
<comment type="pathway">
    <text evidence="1">Purine metabolism; IMP biosynthesis via de novo pathway; N(2)-formyl-N(1)-(5-phospho-D-ribosyl)glycinamide from N(1)-(5-phospho-D-ribosyl)glycinamide (10-formyl THF route): step 1/1.</text>
</comment>
<accession>A0A645HM56</accession>
<evidence type="ECO:0000256" key="1">
    <source>
        <dbReference type="ARBA" id="ARBA00005054"/>
    </source>
</evidence>
<keyword evidence="3 10" id="KW-0808">Transferase</keyword>
<dbReference type="CDD" id="cd08645">
    <property type="entry name" value="FMT_core_GART"/>
    <property type="match status" value="1"/>
</dbReference>
<comment type="caution">
    <text evidence="10">The sequence shown here is derived from an EMBL/GenBank/DDBJ whole genome shotgun (WGS) entry which is preliminary data.</text>
</comment>
<dbReference type="PROSITE" id="PS00373">
    <property type="entry name" value="GART"/>
    <property type="match status" value="1"/>
</dbReference>
<protein>
    <recommendedName>
        <fullName evidence="2">phosphoribosylglycinamide formyltransferase 1</fullName>
        <ecNumber evidence="2">2.1.2.2</ecNumber>
    </recommendedName>
    <alternativeName>
        <fullName evidence="7">5'-phosphoribosylglycinamide transformylase</fullName>
    </alternativeName>
    <alternativeName>
        <fullName evidence="6">GAR transformylase</fullName>
    </alternativeName>
</protein>
<dbReference type="GO" id="GO:0006189">
    <property type="term" value="P:'de novo' IMP biosynthetic process"/>
    <property type="evidence" value="ECO:0007669"/>
    <property type="project" value="UniProtKB-UniPathway"/>
</dbReference>
<dbReference type="GO" id="GO:0004644">
    <property type="term" value="F:phosphoribosylglycinamide formyltransferase activity"/>
    <property type="evidence" value="ECO:0007669"/>
    <property type="project" value="UniProtKB-EC"/>
</dbReference>
<evidence type="ECO:0000256" key="2">
    <source>
        <dbReference type="ARBA" id="ARBA00012254"/>
    </source>
</evidence>
<dbReference type="PANTHER" id="PTHR43369:SF2">
    <property type="entry name" value="PHOSPHORIBOSYLGLYCINAMIDE FORMYLTRANSFERASE"/>
    <property type="match status" value="1"/>
</dbReference>
<evidence type="ECO:0000256" key="8">
    <source>
        <dbReference type="ARBA" id="ARBA00047664"/>
    </source>
</evidence>
<sequence length="194" mass="21075">MTSFAVLISGRGTNMAAIARAVAGNRLKARLKFVASDNPGAAGLDVARKFGYRAEILDYEKEGRSGAERQLVRLCSLNKVEWIVLAGFMRILSPEFVAAHRGRIVNIHPSLLPSFPGRDGIGDAWKYGVKITGVTVHLVDEGIDSGPILAQKAVPVRPSDTPESLEKRIHRAEHGLYWKTLAALFSGVTVSERS</sequence>
<dbReference type="UniPathway" id="UPA00074">
    <property type="reaction ID" value="UER00126"/>
</dbReference>
<keyword evidence="4" id="KW-0658">Purine biosynthesis</keyword>